<dbReference type="EMBL" id="CM039431">
    <property type="protein sequence ID" value="KAI4336242.1"/>
    <property type="molecule type" value="Genomic_DNA"/>
</dbReference>
<comment type="caution">
    <text evidence="1">The sequence shown here is derived from an EMBL/GenBank/DDBJ whole genome shotgun (WGS) entry which is preliminary data.</text>
</comment>
<gene>
    <name evidence="1" type="ORF">L6164_014791</name>
</gene>
<organism evidence="1 2">
    <name type="scientific">Bauhinia variegata</name>
    <name type="common">Purple orchid tree</name>
    <name type="synonym">Phanera variegata</name>
    <dbReference type="NCBI Taxonomy" id="167791"/>
    <lineage>
        <taxon>Eukaryota</taxon>
        <taxon>Viridiplantae</taxon>
        <taxon>Streptophyta</taxon>
        <taxon>Embryophyta</taxon>
        <taxon>Tracheophyta</taxon>
        <taxon>Spermatophyta</taxon>
        <taxon>Magnoliopsida</taxon>
        <taxon>eudicotyledons</taxon>
        <taxon>Gunneridae</taxon>
        <taxon>Pentapetalae</taxon>
        <taxon>rosids</taxon>
        <taxon>fabids</taxon>
        <taxon>Fabales</taxon>
        <taxon>Fabaceae</taxon>
        <taxon>Cercidoideae</taxon>
        <taxon>Cercideae</taxon>
        <taxon>Bauhiniinae</taxon>
        <taxon>Bauhinia</taxon>
    </lineage>
</organism>
<accession>A0ACB9NJW0</accession>
<keyword evidence="2" id="KW-1185">Reference proteome</keyword>
<proteinExistence type="predicted"/>
<reference evidence="1 2" key="1">
    <citation type="journal article" date="2022" name="DNA Res.">
        <title>Chromosomal-level genome assembly of the orchid tree Bauhinia variegata (Leguminosae; Cercidoideae) supports the allotetraploid origin hypothesis of Bauhinia.</title>
        <authorList>
            <person name="Zhong Y."/>
            <person name="Chen Y."/>
            <person name="Zheng D."/>
            <person name="Pang J."/>
            <person name="Liu Y."/>
            <person name="Luo S."/>
            <person name="Meng S."/>
            <person name="Qian L."/>
            <person name="Wei D."/>
            <person name="Dai S."/>
            <person name="Zhou R."/>
        </authorList>
    </citation>
    <scope>NUCLEOTIDE SEQUENCE [LARGE SCALE GENOMIC DNA]</scope>
    <source>
        <strain evidence="1">BV-YZ2020</strain>
    </source>
</reference>
<name>A0ACB9NJW0_BAUVA</name>
<sequence length="214" mass="23815">MSASTSDYPSVSFDPTTSKFSVSCGGLSIETTVTDKGSIAEEWVGLICSKYAGKHTVVGLDTEWKPDPEPSLMRAAILQLCVENMCLILQLFHMDHFPVSLRSFLADSNFTFVGLQVGLDISKLKKEYGLECRNGLDLLHLTKEQWPGRFTSPGLKYLAKELVGLDIKKPKDVSISKWHERNLTRAQIEYASIDAYVSYRIGHKLLKQGIVPSS</sequence>
<dbReference type="Proteomes" id="UP000828941">
    <property type="component" value="Chromosome 6"/>
</dbReference>
<evidence type="ECO:0000313" key="2">
    <source>
        <dbReference type="Proteomes" id="UP000828941"/>
    </source>
</evidence>
<protein>
    <submittedName>
        <fullName evidence="1">Uncharacterized protein</fullName>
    </submittedName>
</protein>
<evidence type="ECO:0000313" key="1">
    <source>
        <dbReference type="EMBL" id="KAI4336242.1"/>
    </source>
</evidence>